<keyword evidence="3" id="KW-1185">Reference proteome</keyword>
<feature type="compositionally biased region" description="Basic residues" evidence="1">
    <location>
        <begin position="81"/>
        <end position="94"/>
    </location>
</feature>
<feature type="compositionally biased region" description="Low complexity" evidence="1">
    <location>
        <begin position="100"/>
        <end position="111"/>
    </location>
</feature>
<evidence type="ECO:0000313" key="3">
    <source>
        <dbReference type="Proteomes" id="UP000823388"/>
    </source>
</evidence>
<protein>
    <submittedName>
        <fullName evidence="2">Uncharacterized protein</fullName>
    </submittedName>
</protein>
<evidence type="ECO:0000313" key="2">
    <source>
        <dbReference type="EMBL" id="KAG2632269.1"/>
    </source>
</evidence>
<proteinExistence type="predicted"/>
<name>A0A8T0VKP5_PANVG</name>
<reference evidence="2" key="1">
    <citation type="submission" date="2020-05" db="EMBL/GenBank/DDBJ databases">
        <title>WGS assembly of Panicum virgatum.</title>
        <authorList>
            <person name="Lovell J.T."/>
            <person name="Jenkins J."/>
            <person name="Shu S."/>
            <person name="Juenger T.E."/>
            <person name="Schmutz J."/>
        </authorList>
    </citation>
    <scope>NUCLEOTIDE SEQUENCE</scope>
    <source>
        <strain evidence="2">AP13</strain>
    </source>
</reference>
<feature type="region of interest" description="Disordered" evidence="1">
    <location>
        <begin position="1"/>
        <end position="127"/>
    </location>
</feature>
<feature type="non-terminal residue" evidence="2">
    <location>
        <position position="127"/>
    </location>
</feature>
<gene>
    <name evidence="2" type="ORF">PVAP13_2NG074184</name>
</gene>
<accession>A0A8T0VKP5</accession>
<evidence type="ECO:0000256" key="1">
    <source>
        <dbReference type="SAM" id="MobiDB-lite"/>
    </source>
</evidence>
<dbReference type="EMBL" id="CM029040">
    <property type="protein sequence ID" value="KAG2632269.1"/>
    <property type="molecule type" value="Genomic_DNA"/>
</dbReference>
<dbReference type="Proteomes" id="UP000823388">
    <property type="component" value="Chromosome 2N"/>
</dbReference>
<feature type="compositionally biased region" description="Basic and acidic residues" evidence="1">
    <location>
        <begin position="29"/>
        <end position="40"/>
    </location>
</feature>
<comment type="caution">
    <text evidence="2">The sequence shown here is derived from an EMBL/GenBank/DDBJ whole genome shotgun (WGS) entry which is preliminary data.</text>
</comment>
<feature type="non-terminal residue" evidence="2">
    <location>
        <position position="1"/>
    </location>
</feature>
<sequence>GEGRNAGRFVPGPARLAAEKDTAVAGVERSARGRPEDQAGMKRTVPSPMSPTKPLRRKPSTGGFGWSSRNLRRKPGPETRRRQRLHARAARTRRAGSSGGTRTRISSTISSGSGGGGRAAMMRGRIR</sequence>
<organism evidence="2 3">
    <name type="scientific">Panicum virgatum</name>
    <name type="common">Blackwell switchgrass</name>
    <dbReference type="NCBI Taxonomy" id="38727"/>
    <lineage>
        <taxon>Eukaryota</taxon>
        <taxon>Viridiplantae</taxon>
        <taxon>Streptophyta</taxon>
        <taxon>Embryophyta</taxon>
        <taxon>Tracheophyta</taxon>
        <taxon>Spermatophyta</taxon>
        <taxon>Magnoliopsida</taxon>
        <taxon>Liliopsida</taxon>
        <taxon>Poales</taxon>
        <taxon>Poaceae</taxon>
        <taxon>PACMAD clade</taxon>
        <taxon>Panicoideae</taxon>
        <taxon>Panicodae</taxon>
        <taxon>Paniceae</taxon>
        <taxon>Panicinae</taxon>
        <taxon>Panicum</taxon>
        <taxon>Panicum sect. Hiantes</taxon>
    </lineage>
</organism>
<dbReference type="AlphaFoldDB" id="A0A8T0VKP5"/>